<keyword evidence="6 10" id="KW-0067">ATP-binding</keyword>
<dbReference type="InterPro" id="IPR044140">
    <property type="entry name" value="ProRS_anticodon_short"/>
</dbReference>
<dbReference type="InterPro" id="IPR002316">
    <property type="entry name" value="Pro-tRNA-ligase_IIa"/>
</dbReference>
<keyword evidence="8 10" id="KW-0030">Aminoacyl-tRNA synthetase</keyword>
<evidence type="ECO:0000313" key="13">
    <source>
        <dbReference type="Proteomes" id="UP000078224"/>
    </source>
</evidence>
<evidence type="ECO:0000256" key="4">
    <source>
        <dbReference type="ARBA" id="ARBA00022598"/>
    </source>
</evidence>
<dbReference type="InterPro" id="IPR004500">
    <property type="entry name" value="Pro-tRNA-synth_IIa_bac-type"/>
</dbReference>
<dbReference type="OrthoDB" id="9809052at2"/>
<evidence type="ECO:0000259" key="11">
    <source>
        <dbReference type="PROSITE" id="PS50862"/>
    </source>
</evidence>
<dbReference type="InterPro" id="IPR006195">
    <property type="entry name" value="aa-tRNA-synth_II"/>
</dbReference>
<dbReference type="Gene3D" id="3.90.960.10">
    <property type="entry name" value="YbaK/aminoacyl-tRNA synthetase-associated domain"/>
    <property type="match status" value="1"/>
</dbReference>
<dbReference type="FunFam" id="3.40.50.800:FF:000006">
    <property type="entry name" value="Proline--tRNA ligase"/>
    <property type="match status" value="1"/>
</dbReference>
<dbReference type="GO" id="GO:0006433">
    <property type="term" value="P:prolyl-tRNA aminoacylation"/>
    <property type="evidence" value="ECO:0007669"/>
    <property type="project" value="UniProtKB-UniRule"/>
</dbReference>
<feature type="domain" description="Aminoacyl-transfer RNA synthetases class-II family profile" evidence="11">
    <location>
        <begin position="38"/>
        <end position="468"/>
    </location>
</feature>
<evidence type="ECO:0000256" key="8">
    <source>
        <dbReference type="ARBA" id="ARBA00023146"/>
    </source>
</evidence>
<dbReference type="CDD" id="cd04334">
    <property type="entry name" value="ProRS-INS"/>
    <property type="match status" value="1"/>
</dbReference>
<dbReference type="GO" id="GO:0004827">
    <property type="term" value="F:proline-tRNA ligase activity"/>
    <property type="evidence" value="ECO:0007669"/>
    <property type="project" value="UniProtKB-UniRule"/>
</dbReference>
<sequence length="576" mass="64353">MRTSKYLLSTLKETPADAEVISHKLMLRAGMIRKLASGLYDWLPTGVRVLRKVETIVREEMENAGAIEVSLPVVQPADLWQESGRWEQYGPELLRFVDRGERPFVLGPTHEEVITDLVRTELTSYKQLPLNLFQIQTKFRDEVRPRFGVMRSREFIMKDAYSFHISQESLQETYDAMYEAYSKIFTRIGFDFRAVLADTGSIGGNASHEFQVLAQSGEDDVVFSTDSDFAANIEFAEAVAPTTPRSAPTEEMRLVDTPNAKTIAELVEQFSLPIEKTIKTLIVHAEKDSGHTLVALLIRGDHELNEIKAEKHPLVASPLEFASEEEIRNAINAGPGSLGPINMPLPIVIDRSVAVMSDFGAGANIDGKHYFGINWERDLALPATFDLRNVVEGDVSPDGKGTLQIKRGIEVGHIFQLGTKYSEAMKASVQNEEGHNQVVTMGCYGIGVTRIVAAAIEQSHDERGIIWPDAIAPFQVAILPMNMHKSYRVKEVAEKLYADLKAQGIDVIFDDRKERPGVMFADMELIGVPYTIVIGDRNLDNNQVEYKARRSDDKELVGLDNVVSFLKEKLASCLRK</sequence>
<dbReference type="CDD" id="cd00861">
    <property type="entry name" value="ProRS_anticodon_short"/>
    <property type="match status" value="1"/>
</dbReference>
<evidence type="ECO:0000256" key="6">
    <source>
        <dbReference type="ARBA" id="ARBA00022840"/>
    </source>
</evidence>
<dbReference type="GO" id="GO:0005524">
    <property type="term" value="F:ATP binding"/>
    <property type="evidence" value="ECO:0007669"/>
    <property type="project" value="UniProtKB-UniRule"/>
</dbReference>
<comment type="domain">
    <text evidence="10">Consists of three domains: the N-terminal catalytic domain, the editing domain and the C-terminal anticodon-binding domain.</text>
</comment>
<dbReference type="NCBIfam" id="TIGR00409">
    <property type="entry name" value="proS_fam_II"/>
    <property type="match status" value="1"/>
</dbReference>
<comment type="caution">
    <text evidence="12">The sequence shown here is derived from an EMBL/GenBank/DDBJ whole genome shotgun (WGS) entry which is preliminary data.</text>
</comment>
<accession>A0A1B7JYT6</accession>
<dbReference type="InterPro" id="IPR045864">
    <property type="entry name" value="aa-tRNA-synth_II/BPL/LPL"/>
</dbReference>
<dbReference type="GO" id="GO:0002161">
    <property type="term" value="F:aminoacyl-tRNA deacylase activity"/>
    <property type="evidence" value="ECO:0007669"/>
    <property type="project" value="InterPro"/>
</dbReference>
<evidence type="ECO:0000313" key="12">
    <source>
        <dbReference type="EMBL" id="OAT53050.1"/>
    </source>
</evidence>
<dbReference type="Proteomes" id="UP000078224">
    <property type="component" value="Unassembled WGS sequence"/>
</dbReference>
<dbReference type="InterPro" id="IPR033730">
    <property type="entry name" value="ProRS_core_prok"/>
</dbReference>
<comment type="similarity">
    <text evidence="10">Belongs to the class-II aminoacyl-tRNA synthetase family. ProS type 1 subfamily.</text>
</comment>
<evidence type="ECO:0000256" key="1">
    <source>
        <dbReference type="ARBA" id="ARBA00004496"/>
    </source>
</evidence>
<dbReference type="Gene3D" id="3.40.50.800">
    <property type="entry name" value="Anticodon-binding domain"/>
    <property type="match status" value="1"/>
</dbReference>
<comment type="subcellular location">
    <subcellularLocation>
        <location evidence="1 10">Cytoplasm</location>
    </subcellularLocation>
</comment>
<keyword evidence="13" id="KW-1185">Reference proteome</keyword>
<name>A0A1B7JYT6_9GAMM</name>
<keyword evidence="7 10" id="KW-0648">Protein biosynthesis</keyword>
<dbReference type="SUPFAM" id="SSF52954">
    <property type="entry name" value="Class II aaRS ABD-related"/>
    <property type="match status" value="1"/>
</dbReference>
<keyword evidence="5 10" id="KW-0547">Nucleotide-binding</keyword>
<dbReference type="SUPFAM" id="SSF55826">
    <property type="entry name" value="YbaK/ProRS associated domain"/>
    <property type="match status" value="1"/>
</dbReference>
<proteinExistence type="inferred from homology"/>
<dbReference type="NCBIfam" id="NF006625">
    <property type="entry name" value="PRK09194.1"/>
    <property type="match status" value="1"/>
</dbReference>
<dbReference type="PROSITE" id="PS50862">
    <property type="entry name" value="AA_TRNA_LIGASE_II"/>
    <property type="match status" value="1"/>
</dbReference>
<reference evidence="12 13" key="1">
    <citation type="submission" date="2016-04" db="EMBL/GenBank/DDBJ databases">
        <title>ATOL: Assembling a taxonomically balanced genome-scale reconstruction of the evolutionary history of the Enterobacteriaceae.</title>
        <authorList>
            <person name="Plunkett G.III."/>
            <person name="Neeno-Eckwall E.C."/>
            <person name="Glasner J.D."/>
            <person name="Perna N.T."/>
        </authorList>
    </citation>
    <scope>NUCLEOTIDE SEQUENCE [LARGE SCALE GENOMIC DNA]</scope>
    <source>
        <strain evidence="12 13">ATCC 35613</strain>
    </source>
</reference>
<dbReference type="EMBL" id="LXEW01000018">
    <property type="protein sequence ID" value="OAT53050.1"/>
    <property type="molecule type" value="Genomic_DNA"/>
</dbReference>
<dbReference type="PRINTS" id="PR01046">
    <property type="entry name" value="TRNASYNTHPRO"/>
</dbReference>
<gene>
    <name evidence="10" type="primary">proS</name>
    <name evidence="12" type="ORF">M998_1227</name>
</gene>
<evidence type="ECO:0000256" key="7">
    <source>
        <dbReference type="ARBA" id="ARBA00022917"/>
    </source>
</evidence>
<comment type="subunit">
    <text evidence="2 10">Homodimer.</text>
</comment>
<comment type="function">
    <text evidence="10">Catalyzes the attachment of proline to tRNA(Pro) in a two-step reaction: proline is first activated by ATP to form Pro-AMP and then transferred to the acceptor end of tRNA(Pro). As ProRS can inadvertently accommodate and process non-cognate amino acids such as alanine and cysteine, to avoid such errors it has two additional distinct editing activities against alanine. One activity is designated as 'pretransfer' editing and involves the tRNA(Pro)-independent hydrolysis of activated Ala-AMP. The other activity is designated 'posttransfer' editing and involves deacylation of mischarged Ala-tRNA(Pro). The misacylated Cys-tRNA(Pro) is not edited by ProRS.</text>
</comment>
<keyword evidence="3 10" id="KW-0963">Cytoplasm</keyword>
<evidence type="ECO:0000256" key="2">
    <source>
        <dbReference type="ARBA" id="ARBA00011738"/>
    </source>
</evidence>
<dbReference type="Pfam" id="PF00587">
    <property type="entry name" value="tRNA-synt_2b"/>
    <property type="match status" value="1"/>
</dbReference>
<dbReference type="InterPro" id="IPR023717">
    <property type="entry name" value="Pro-tRNA-Synthase_IIa_type1"/>
</dbReference>
<dbReference type="InterPro" id="IPR002314">
    <property type="entry name" value="aa-tRNA-synt_IIb"/>
</dbReference>
<protein>
    <recommendedName>
        <fullName evidence="10">Proline--tRNA ligase</fullName>
        <ecNumber evidence="10">6.1.1.15</ecNumber>
    </recommendedName>
    <alternativeName>
        <fullName evidence="10">Prolyl-tRNA synthetase</fullName>
        <shortName evidence="10">ProRS</shortName>
    </alternativeName>
</protein>
<dbReference type="InterPro" id="IPR004154">
    <property type="entry name" value="Anticodon-bd"/>
</dbReference>
<evidence type="ECO:0000256" key="3">
    <source>
        <dbReference type="ARBA" id="ARBA00022490"/>
    </source>
</evidence>
<dbReference type="PATRIC" id="fig|1354272.4.peg.1245"/>
<dbReference type="FunFam" id="3.30.930.10:FF:000043">
    <property type="entry name" value="Proline--tRNA ligase"/>
    <property type="match status" value="1"/>
</dbReference>
<keyword evidence="4 10" id="KW-0436">Ligase</keyword>
<dbReference type="Gene3D" id="3.30.930.10">
    <property type="entry name" value="Bira Bifunctional Protein, Domain 2"/>
    <property type="match status" value="2"/>
</dbReference>
<dbReference type="PANTHER" id="PTHR42753:SF2">
    <property type="entry name" value="PROLINE--TRNA LIGASE"/>
    <property type="match status" value="1"/>
</dbReference>
<dbReference type="SUPFAM" id="SSF55681">
    <property type="entry name" value="Class II aaRS and biotin synthetases"/>
    <property type="match status" value="1"/>
</dbReference>
<dbReference type="Pfam" id="PF03129">
    <property type="entry name" value="HGTP_anticodon"/>
    <property type="match status" value="1"/>
</dbReference>
<dbReference type="RefSeq" id="WP_068908065.1">
    <property type="nucleotide sequence ID" value="NZ_LXEW01000018.1"/>
</dbReference>
<dbReference type="Pfam" id="PF04073">
    <property type="entry name" value="tRNA_edit"/>
    <property type="match status" value="1"/>
</dbReference>
<organism evidence="12 13">
    <name type="scientific">Providencia heimbachae ATCC 35613</name>
    <dbReference type="NCBI Taxonomy" id="1354272"/>
    <lineage>
        <taxon>Bacteria</taxon>
        <taxon>Pseudomonadati</taxon>
        <taxon>Pseudomonadota</taxon>
        <taxon>Gammaproteobacteria</taxon>
        <taxon>Enterobacterales</taxon>
        <taxon>Morganellaceae</taxon>
        <taxon>Providencia</taxon>
    </lineage>
</organism>
<comment type="catalytic activity">
    <reaction evidence="9 10">
        <text>tRNA(Pro) + L-proline + ATP = L-prolyl-tRNA(Pro) + AMP + diphosphate</text>
        <dbReference type="Rhea" id="RHEA:14305"/>
        <dbReference type="Rhea" id="RHEA-COMP:9700"/>
        <dbReference type="Rhea" id="RHEA-COMP:9702"/>
        <dbReference type="ChEBI" id="CHEBI:30616"/>
        <dbReference type="ChEBI" id="CHEBI:33019"/>
        <dbReference type="ChEBI" id="CHEBI:60039"/>
        <dbReference type="ChEBI" id="CHEBI:78442"/>
        <dbReference type="ChEBI" id="CHEBI:78532"/>
        <dbReference type="ChEBI" id="CHEBI:456215"/>
        <dbReference type="EC" id="6.1.1.15"/>
    </reaction>
</comment>
<dbReference type="PANTHER" id="PTHR42753">
    <property type="entry name" value="MITOCHONDRIAL RIBOSOME PROTEIN L39/PROLYL-TRNA LIGASE FAMILY MEMBER"/>
    <property type="match status" value="1"/>
</dbReference>
<dbReference type="AlphaFoldDB" id="A0A1B7JYT6"/>
<dbReference type="EC" id="6.1.1.15" evidence="10"/>
<evidence type="ECO:0000256" key="5">
    <source>
        <dbReference type="ARBA" id="ARBA00022741"/>
    </source>
</evidence>
<evidence type="ECO:0000256" key="9">
    <source>
        <dbReference type="ARBA" id="ARBA00047671"/>
    </source>
</evidence>
<dbReference type="InterPro" id="IPR036621">
    <property type="entry name" value="Anticodon-bd_dom_sf"/>
</dbReference>
<dbReference type="InterPro" id="IPR050062">
    <property type="entry name" value="Pro-tRNA_synthetase"/>
</dbReference>
<dbReference type="InterPro" id="IPR007214">
    <property type="entry name" value="YbaK/aa-tRNA-synth-assoc-dom"/>
</dbReference>
<dbReference type="InterPro" id="IPR036754">
    <property type="entry name" value="YbaK/aa-tRNA-synt-asso_dom_sf"/>
</dbReference>
<dbReference type="HAMAP" id="MF_01569">
    <property type="entry name" value="Pro_tRNA_synth_type1"/>
    <property type="match status" value="1"/>
</dbReference>
<dbReference type="FunFam" id="3.90.960.10:FF:000001">
    <property type="entry name" value="Proline--tRNA ligase"/>
    <property type="match status" value="1"/>
</dbReference>
<dbReference type="CDD" id="cd00779">
    <property type="entry name" value="ProRS_core_prok"/>
    <property type="match status" value="1"/>
</dbReference>
<evidence type="ECO:0000256" key="10">
    <source>
        <dbReference type="HAMAP-Rule" id="MF_01569"/>
    </source>
</evidence>
<dbReference type="PIRSF" id="PIRSF001535">
    <property type="entry name" value="ProRS_1"/>
    <property type="match status" value="1"/>
</dbReference>
<dbReference type="FunFam" id="3.30.930.10:FF:000097">
    <property type="entry name" value="Proline--tRNA ligase"/>
    <property type="match status" value="1"/>
</dbReference>
<dbReference type="GO" id="GO:0005829">
    <property type="term" value="C:cytosol"/>
    <property type="evidence" value="ECO:0007669"/>
    <property type="project" value="TreeGrafter"/>
</dbReference>